<reference evidence="7" key="1">
    <citation type="journal article" date="2014" name="Int. J. Syst. Evol. Microbiol.">
        <title>Complete genome sequence of Corynebacterium casei LMG S-19264T (=DSM 44701T), isolated from a smear-ripened cheese.</title>
        <authorList>
            <consortium name="US DOE Joint Genome Institute (JGI-PGF)"/>
            <person name="Walter F."/>
            <person name="Albersmeier A."/>
            <person name="Kalinowski J."/>
            <person name="Ruckert C."/>
        </authorList>
    </citation>
    <scope>NUCLEOTIDE SEQUENCE</scope>
    <source>
        <strain evidence="7">JCM 13583</strain>
    </source>
</reference>
<dbReference type="InterPro" id="IPR005117">
    <property type="entry name" value="NiRdtase/SiRdtase_haem-b_fer"/>
</dbReference>
<evidence type="ECO:0000259" key="6">
    <source>
        <dbReference type="Pfam" id="PF03460"/>
    </source>
</evidence>
<evidence type="ECO:0000256" key="2">
    <source>
        <dbReference type="ARBA" id="ARBA00022723"/>
    </source>
</evidence>
<keyword evidence="3" id="KW-0408">Iron</keyword>
<dbReference type="Gene3D" id="3.90.480.10">
    <property type="entry name" value="Sulfite Reductase Hemoprotein,Domain 2"/>
    <property type="match status" value="1"/>
</dbReference>
<evidence type="ECO:0000256" key="4">
    <source>
        <dbReference type="ARBA" id="ARBA00023014"/>
    </source>
</evidence>
<evidence type="ECO:0000256" key="3">
    <source>
        <dbReference type="ARBA" id="ARBA00023004"/>
    </source>
</evidence>
<sequence>MVFSPHFQTPEEEYSSVERAKIRTSGLTEDLMGLSYAMSSPDDLEGEVSDVAKSFGIYTQFHRDMRPGERKHMYMVRIPVPGGGPIDLEAWLKLDAISNRYTVSDAYTGTPEPSLRLTTRQDIQLHWVRKADLVECIREICSSGFLTLNGCGDNVRNTKACPLVLSGDAIDHNSLARRIAEHFRLPSRLYLEVFEIPLEGQGQEGHSYPDNLMPRKFKIAVATARRVNGMLVYDNCVDVRTNDIGIVPVIGRPGTFQVFVGGGMGENQGRATFSALALPLGTIEEDGLIPCLDALASIFEAYGDRKNRHWARFKYLVYSMGLQWLRERLSERGVELGPSTISNLDGLERHIGPVTDGDRVHYGLFIENGRIIDGPNGRLKTMMKHIAQTYTGTGVRLYITPGQGIIVSNIPVDRLGEFEAIIGSHGYGKRNGRPVSRMRESSIACVGLPTCRISFTDSERLEPRLIDMLEAKYGNTGIGIGISGCLAQCSMPARKAIGWIGTGRDRYMLKLGGTSDGSGLGMPLIDGEGKFYLQMVPVHRLADCTAALIDLYLGNSDGKEDPGRFFSRVGSQFIIDALRRDPRTSDLMVPVEMPERLEGYLFYREALRREA</sequence>
<protein>
    <submittedName>
        <fullName evidence="7">Nitrite reductase</fullName>
    </submittedName>
</protein>
<keyword evidence="4" id="KW-0411">Iron-sulfur</keyword>
<evidence type="ECO:0000259" key="5">
    <source>
        <dbReference type="Pfam" id="PF01077"/>
    </source>
</evidence>
<dbReference type="SUPFAM" id="SSF56014">
    <property type="entry name" value="Nitrite and sulphite reductase 4Fe-4S domain-like"/>
    <property type="match status" value="2"/>
</dbReference>
<dbReference type="EMBL" id="BMNY01000001">
    <property type="protein sequence ID" value="GGM72598.1"/>
    <property type="molecule type" value="Genomic_DNA"/>
</dbReference>
<keyword evidence="1" id="KW-0004">4Fe-4S</keyword>
<proteinExistence type="predicted"/>
<evidence type="ECO:0000256" key="1">
    <source>
        <dbReference type="ARBA" id="ARBA00022485"/>
    </source>
</evidence>
<dbReference type="GO" id="GO:0020037">
    <property type="term" value="F:heme binding"/>
    <property type="evidence" value="ECO:0007669"/>
    <property type="project" value="InterPro"/>
</dbReference>
<dbReference type="InterPro" id="IPR036136">
    <property type="entry name" value="Nit/Sulf_reduc_fer-like_dom_sf"/>
</dbReference>
<dbReference type="GO" id="GO:0051539">
    <property type="term" value="F:4 iron, 4 sulfur cluster binding"/>
    <property type="evidence" value="ECO:0007669"/>
    <property type="project" value="UniProtKB-KW"/>
</dbReference>
<keyword evidence="8" id="KW-1185">Reference proteome</keyword>
<reference evidence="7" key="2">
    <citation type="submission" date="2022-09" db="EMBL/GenBank/DDBJ databases">
        <authorList>
            <person name="Sun Q."/>
            <person name="Ohkuma M."/>
        </authorList>
    </citation>
    <scope>NUCLEOTIDE SEQUENCE</scope>
    <source>
        <strain evidence="7">JCM 13583</strain>
    </source>
</reference>
<dbReference type="InterPro" id="IPR006067">
    <property type="entry name" value="NO2/SO3_Rdtase_4Fe4S_dom"/>
</dbReference>
<accession>A0AA37F9A9</accession>
<keyword evidence="2" id="KW-0479">Metal-binding</keyword>
<dbReference type="Proteomes" id="UP000632195">
    <property type="component" value="Unassembled WGS sequence"/>
</dbReference>
<dbReference type="GO" id="GO:0046872">
    <property type="term" value="F:metal ion binding"/>
    <property type="evidence" value="ECO:0007669"/>
    <property type="project" value="UniProtKB-KW"/>
</dbReference>
<dbReference type="GO" id="GO:0016491">
    <property type="term" value="F:oxidoreductase activity"/>
    <property type="evidence" value="ECO:0007669"/>
    <property type="project" value="InterPro"/>
</dbReference>
<dbReference type="PANTHER" id="PTHR11493:SF54">
    <property type="entry name" value="ANAEROBIC SULFITE REDUCTASE SUBUNIT C"/>
    <property type="match status" value="1"/>
</dbReference>
<dbReference type="PANTHER" id="PTHR11493">
    <property type="entry name" value="SULFITE REDUCTASE [NADPH] SUBUNIT BETA-RELATED"/>
    <property type="match status" value="1"/>
</dbReference>
<dbReference type="AlphaFoldDB" id="A0AA37F9A9"/>
<dbReference type="Pfam" id="PF01077">
    <property type="entry name" value="NIR_SIR"/>
    <property type="match status" value="1"/>
</dbReference>
<dbReference type="InterPro" id="IPR045169">
    <property type="entry name" value="NO2/SO3_Rdtase_4Fe4S_prot"/>
</dbReference>
<dbReference type="Pfam" id="PF03460">
    <property type="entry name" value="NIR_SIR_ferr"/>
    <property type="match status" value="1"/>
</dbReference>
<dbReference type="RefSeq" id="WP_188680580.1">
    <property type="nucleotide sequence ID" value="NZ_BMNY01000001.1"/>
</dbReference>
<dbReference type="Gene3D" id="3.30.413.10">
    <property type="entry name" value="Sulfite Reductase Hemoprotein, domain 1"/>
    <property type="match status" value="2"/>
</dbReference>
<feature type="domain" description="Nitrite/sulphite reductase 4Fe-4S" evidence="5">
    <location>
        <begin position="151"/>
        <end position="332"/>
    </location>
</feature>
<name>A0AA37F9A9_9ARCH</name>
<dbReference type="SUPFAM" id="SSF55124">
    <property type="entry name" value="Nitrite/Sulfite reductase N-terminal domain-like"/>
    <property type="match status" value="2"/>
</dbReference>
<gene>
    <name evidence="7" type="ORF">GCM10007108_08400</name>
</gene>
<feature type="domain" description="Nitrite/Sulfite reductase ferredoxin-like" evidence="6">
    <location>
        <begin position="70"/>
        <end position="140"/>
    </location>
</feature>
<organism evidence="7 8">
    <name type="scientific">Thermogymnomonas acidicola</name>
    <dbReference type="NCBI Taxonomy" id="399579"/>
    <lineage>
        <taxon>Archaea</taxon>
        <taxon>Methanobacteriati</taxon>
        <taxon>Thermoplasmatota</taxon>
        <taxon>Thermoplasmata</taxon>
        <taxon>Thermoplasmatales</taxon>
        <taxon>Thermogymnomonas</taxon>
    </lineage>
</organism>
<comment type="caution">
    <text evidence="7">The sequence shown here is derived from an EMBL/GenBank/DDBJ whole genome shotgun (WGS) entry which is preliminary data.</text>
</comment>
<evidence type="ECO:0000313" key="8">
    <source>
        <dbReference type="Proteomes" id="UP000632195"/>
    </source>
</evidence>
<evidence type="ECO:0000313" key="7">
    <source>
        <dbReference type="EMBL" id="GGM72598.1"/>
    </source>
</evidence>
<dbReference type="InterPro" id="IPR045854">
    <property type="entry name" value="NO2/SO3_Rdtase_4Fe4S_sf"/>
</dbReference>